<evidence type="ECO:0000313" key="2">
    <source>
        <dbReference type="Proteomes" id="UP001143910"/>
    </source>
</evidence>
<organism evidence="1 2">
    <name type="scientific">Zarea fungicola</name>
    <dbReference type="NCBI Taxonomy" id="93591"/>
    <lineage>
        <taxon>Eukaryota</taxon>
        <taxon>Fungi</taxon>
        <taxon>Dikarya</taxon>
        <taxon>Ascomycota</taxon>
        <taxon>Pezizomycotina</taxon>
        <taxon>Sordariomycetes</taxon>
        <taxon>Hypocreomycetidae</taxon>
        <taxon>Hypocreales</taxon>
        <taxon>Cordycipitaceae</taxon>
        <taxon>Zarea</taxon>
    </lineage>
</organism>
<protein>
    <submittedName>
        <fullName evidence="1">Uncharacterized protein</fullName>
    </submittedName>
</protein>
<keyword evidence="2" id="KW-1185">Reference proteome</keyword>
<dbReference type="Proteomes" id="UP001143910">
    <property type="component" value="Unassembled WGS sequence"/>
</dbReference>
<accession>A0ACC1N4A6</accession>
<name>A0ACC1N4A6_9HYPO</name>
<comment type="caution">
    <text evidence="1">The sequence shown here is derived from an EMBL/GenBank/DDBJ whole genome shotgun (WGS) entry which is preliminary data.</text>
</comment>
<proteinExistence type="predicted"/>
<dbReference type="EMBL" id="JANJQO010000872">
    <property type="protein sequence ID" value="KAJ2974115.1"/>
    <property type="molecule type" value="Genomic_DNA"/>
</dbReference>
<sequence length="301" mass="33334">MRTAGLSAEDVFDIASQMSHTRAIDRSIVIVPCKTDRHLLLADLERRPVGNHHIPENIFDYSEVDAMLQSGRWDWELEGRTAIVCQVNLQYSAAFALVMIQLMAWADDPTTTSCFKILTISEFASPERPLEDALPYICPDAVGFYRVTLQTVHSESGGPVVTSWKDSCFVDFAIKFIKSSLKPDSIILAVCPRSEAIDIIAKLRLTGTLFSAMFSDLPGVDALFEATQTPYALPPATGIVFFLTERPTVRLHLDQLTAVLVSDTHSVPRLIRGRTIIANEGISTYERTEWASATTIATSPR</sequence>
<evidence type="ECO:0000313" key="1">
    <source>
        <dbReference type="EMBL" id="KAJ2974115.1"/>
    </source>
</evidence>
<gene>
    <name evidence="1" type="ORF">NQ176_g6229</name>
</gene>
<reference evidence="1" key="1">
    <citation type="submission" date="2022-08" db="EMBL/GenBank/DDBJ databases">
        <title>Genome Sequence of Lecanicillium fungicola.</title>
        <authorList>
            <person name="Buettner E."/>
        </authorList>
    </citation>
    <scope>NUCLEOTIDE SEQUENCE</scope>
    <source>
        <strain evidence="1">Babe33</strain>
    </source>
</reference>